<reference evidence="2" key="1">
    <citation type="journal article" date="2022" name="bioRxiv">
        <title>Sequencing and chromosome-scale assembly of the giantPleurodeles waltlgenome.</title>
        <authorList>
            <person name="Brown T."/>
            <person name="Elewa A."/>
            <person name="Iarovenko S."/>
            <person name="Subramanian E."/>
            <person name="Araus A.J."/>
            <person name="Petzold A."/>
            <person name="Susuki M."/>
            <person name="Suzuki K.-i.T."/>
            <person name="Hayashi T."/>
            <person name="Toyoda A."/>
            <person name="Oliveira C."/>
            <person name="Osipova E."/>
            <person name="Leigh N.D."/>
            <person name="Simon A."/>
            <person name="Yun M.H."/>
        </authorList>
    </citation>
    <scope>NUCLEOTIDE SEQUENCE</scope>
    <source>
        <strain evidence="2">20211129_DDA</strain>
        <tissue evidence="2">Liver</tissue>
    </source>
</reference>
<dbReference type="Proteomes" id="UP001066276">
    <property type="component" value="Chromosome 1_1"/>
</dbReference>
<dbReference type="AlphaFoldDB" id="A0AAV7WNF5"/>
<sequence length="89" mass="9867">MVSARRPSGNVGMGAALLRPHGGFRLAGGGSRPPRAVPTPSKARQKQCLEGKPLTPRHSTKNLDTMEPELQVLPMLVYLLIYQEHQRRR</sequence>
<proteinExistence type="predicted"/>
<evidence type="ECO:0000313" key="2">
    <source>
        <dbReference type="EMBL" id="KAJ1214127.1"/>
    </source>
</evidence>
<evidence type="ECO:0000256" key="1">
    <source>
        <dbReference type="SAM" id="MobiDB-lite"/>
    </source>
</evidence>
<name>A0AAV7WNF5_PLEWA</name>
<gene>
    <name evidence="2" type="ORF">NDU88_001754</name>
</gene>
<evidence type="ECO:0000313" key="3">
    <source>
        <dbReference type="Proteomes" id="UP001066276"/>
    </source>
</evidence>
<protein>
    <submittedName>
        <fullName evidence="2">Uncharacterized protein</fullName>
    </submittedName>
</protein>
<comment type="caution">
    <text evidence="2">The sequence shown here is derived from an EMBL/GenBank/DDBJ whole genome shotgun (WGS) entry which is preliminary data.</text>
</comment>
<feature type="region of interest" description="Disordered" evidence="1">
    <location>
        <begin position="22"/>
        <end position="66"/>
    </location>
</feature>
<accession>A0AAV7WNF5</accession>
<organism evidence="2 3">
    <name type="scientific">Pleurodeles waltl</name>
    <name type="common">Iberian ribbed newt</name>
    <dbReference type="NCBI Taxonomy" id="8319"/>
    <lineage>
        <taxon>Eukaryota</taxon>
        <taxon>Metazoa</taxon>
        <taxon>Chordata</taxon>
        <taxon>Craniata</taxon>
        <taxon>Vertebrata</taxon>
        <taxon>Euteleostomi</taxon>
        <taxon>Amphibia</taxon>
        <taxon>Batrachia</taxon>
        <taxon>Caudata</taxon>
        <taxon>Salamandroidea</taxon>
        <taxon>Salamandridae</taxon>
        <taxon>Pleurodelinae</taxon>
        <taxon>Pleurodeles</taxon>
    </lineage>
</organism>
<dbReference type="EMBL" id="JANPWB010000001">
    <property type="protein sequence ID" value="KAJ1214127.1"/>
    <property type="molecule type" value="Genomic_DNA"/>
</dbReference>
<keyword evidence="3" id="KW-1185">Reference proteome</keyword>